<feature type="compositionally biased region" description="Polar residues" evidence="1">
    <location>
        <begin position="11"/>
        <end position="21"/>
    </location>
</feature>
<feature type="region of interest" description="Disordered" evidence="1">
    <location>
        <begin position="1"/>
        <end position="26"/>
    </location>
</feature>
<comment type="caution">
    <text evidence="4">The sequence shown here is derived from an EMBL/GenBank/DDBJ whole genome shotgun (WGS) entry which is preliminary data.</text>
</comment>
<reference evidence="4 5" key="1">
    <citation type="journal article" date="2023" name="Arcadia Sci">
        <title>De novo assembly of a long-read Amblyomma americanum tick genome.</title>
        <authorList>
            <person name="Chou S."/>
            <person name="Poskanzer K.E."/>
            <person name="Rollins M."/>
            <person name="Thuy-Boun P.S."/>
        </authorList>
    </citation>
    <scope>NUCLEOTIDE SEQUENCE [LARGE SCALE GENOMIC DNA]</scope>
    <source>
        <strain evidence="4">F_SG_1</strain>
        <tissue evidence="4">Salivary glands</tissue>
    </source>
</reference>
<evidence type="ECO:0000313" key="5">
    <source>
        <dbReference type="Proteomes" id="UP001321473"/>
    </source>
</evidence>
<reference evidence="4" key="2">
    <citation type="submission" date="2023-03" db="EMBL/GenBank/DDBJ databases">
        <authorList>
            <person name="Thuy-Boun P."/>
        </authorList>
    </citation>
    <scope>NUCLEOTIDE SEQUENCE</scope>
    <source>
        <strain evidence="4">F_SG_1</strain>
        <tissue evidence="4">Salivary glands</tissue>
    </source>
</reference>
<keyword evidence="2" id="KW-1133">Transmembrane helix</keyword>
<keyword evidence="5" id="KW-1185">Reference proteome</keyword>
<dbReference type="EMBL" id="JARKHS020003833">
    <property type="protein sequence ID" value="KAK8785183.1"/>
    <property type="molecule type" value="Genomic_DNA"/>
</dbReference>
<feature type="transmembrane region" description="Helical" evidence="2">
    <location>
        <begin position="37"/>
        <end position="59"/>
    </location>
</feature>
<gene>
    <name evidence="4" type="ORF">V5799_008455</name>
    <name evidence="3" type="ORF">V5799_009925</name>
</gene>
<evidence type="ECO:0000256" key="2">
    <source>
        <dbReference type="SAM" id="Phobius"/>
    </source>
</evidence>
<evidence type="ECO:0000313" key="4">
    <source>
        <dbReference type="EMBL" id="KAK8785183.1"/>
    </source>
</evidence>
<evidence type="ECO:0000313" key="3">
    <source>
        <dbReference type="EMBL" id="KAK8783710.1"/>
    </source>
</evidence>
<keyword evidence="2" id="KW-0472">Membrane</keyword>
<reference evidence="4" key="3">
    <citation type="submission" date="2024-02" db="EMBL/GenBank/DDBJ databases">
        <authorList>
            <person name="Mcdaniel E.A."/>
            <person name="Celebi F.M."/>
            <person name="Reiter T."/>
            <person name="Weiss E.C."/>
            <person name="Chou S."/>
        </authorList>
    </citation>
    <scope>NUCLEOTIDE SEQUENCE</scope>
    <source>
        <strain evidence="4">F_SG_1</strain>
        <tissue evidence="4">Salivary glands</tissue>
    </source>
</reference>
<sequence>MKDWCEDRTEGSSVTGDSPASSEAEIPENNGKSFVLAFAYTWFALGIMGTATFLMFFFLSMSVHFAMHPDPYWQLSHRCHLSASECPQLRRKSPFGVAPERTLVCTLGPYALQRHAYPIDGVCSVIIFTHVRYDSKGDSLVPVASDSMAKKSWRIFQRRALLYNVTSFMPSFEWKALLSTLTVRRARKINATLVQIHMLGLALLGVRLPVDGLPYLTSALVLMEHANPGMFLSLGVSFDGMTDVNSASQIPAEALDAMVTPLRLFVLETHIPVPGNACVAGYATPVEPYDAVPRLTLRGAGSLLSHRALTLVRPGVLTRCFSVFAGAIVFRAENAASKQLLRPGGPCSSWHLASLGDFCNSSRVQVDVGVRAAFGDIPGGFVTFESVYEVDRKAIPMMQRFLDADSPICLAVYGLDLDTMPPTNLHKMACSERYSWCTLAECLRDAIKVVRKAKLQPSVT</sequence>
<feature type="compositionally biased region" description="Basic and acidic residues" evidence="1">
    <location>
        <begin position="1"/>
        <end position="10"/>
    </location>
</feature>
<dbReference type="Proteomes" id="UP001321473">
    <property type="component" value="Unassembled WGS sequence"/>
</dbReference>
<dbReference type="EMBL" id="JARKHS020005268">
    <property type="protein sequence ID" value="KAK8783710.1"/>
    <property type="molecule type" value="Genomic_DNA"/>
</dbReference>
<protein>
    <submittedName>
        <fullName evidence="4">Uncharacterized protein</fullName>
    </submittedName>
</protein>
<accession>A0AAQ4FEE2</accession>
<dbReference type="AlphaFoldDB" id="A0AAQ4FEE2"/>
<keyword evidence="2" id="KW-0812">Transmembrane</keyword>
<name>A0AAQ4FEE2_AMBAM</name>
<proteinExistence type="predicted"/>
<evidence type="ECO:0000256" key="1">
    <source>
        <dbReference type="SAM" id="MobiDB-lite"/>
    </source>
</evidence>
<organism evidence="4 5">
    <name type="scientific">Amblyomma americanum</name>
    <name type="common">Lone star tick</name>
    <dbReference type="NCBI Taxonomy" id="6943"/>
    <lineage>
        <taxon>Eukaryota</taxon>
        <taxon>Metazoa</taxon>
        <taxon>Ecdysozoa</taxon>
        <taxon>Arthropoda</taxon>
        <taxon>Chelicerata</taxon>
        <taxon>Arachnida</taxon>
        <taxon>Acari</taxon>
        <taxon>Parasitiformes</taxon>
        <taxon>Ixodida</taxon>
        <taxon>Ixodoidea</taxon>
        <taxon>Ixodidae</taxon>
        <taxon>Amblyomminae</taxon>
        <taxon>Amblyomma</taxon>
    </lineage>
</organism>